<dbReference type="Pfam" id="PF00083">
    <property type="entry name" value="Sugar_tr"/>
    <property type="match status" value="1"/>
</dbReference>
<dbReference type="Gene3D" id="1.20.1250.20">
    <property type="entry name" value="MFS general substrate transporter like domains"/>
    <property type="match status" value="2"/>
</dbReference>
<keyword evidence="5" id="KW-0762">Sugar transport</keyword>
<protein>
    <submittedName>
        <fullName evidence="12">Arabinose-proton symporter</fullName>
    </submittedName>
</protein>
<dbReference type="NCBIfam" id="NF007484">
    <property type="entry name" value="PRK10077.1"/>
    <property type="match status" value="1"/>
</dbReference>
<evidence type="ECO:0000256" key="9">
    <source>
        <dbReference type="RuleBase" id="RU003346"/>
    </source>
</evidence>
<dbReference type="PROSITE" id="PS00216">
    <property type="entry name" value="SUGAR_TRANSPORT_1"/>
    <property type="match status" value="1"/>
</dbReference>
<feature type="transmembrane region" description="Helical" evidence="10">
    <location>
        <begin position="160"/>
        <end position="179"/>
    </location>
</feature>
<dbReference type="eggNOG" id="COG2814">
    <property type="taxonomic scope" value="Bacteria"/>
</dbReference>
<dbReference type="PANTHER" id="PTHR48023:SF4">
    <property type="entry name" value="D-XYLOSE-PROTON SYMPORTER-LIKE 2"/>
    <property type="match status" value="1"/>
</dbReference>
<evidence type="ECO:0000313" key="12">
    <source>
        <dbReference type="EMBL" id="EGF93334.1"/>
    </source>
</evidence>
<evidence type="ECO:0000256" key="10">
    <source>
        <dbReference type="SAM" id="Phobius"/>
    </source>
</evidence>
<dbReference type="CDD" id="cd17359">
    <property type="entry name" value="MFS_XylE_like"/>
    <property type="match status" value="1"/>
</dbReference>
<feature type="transmembrane region" description="Helical" evidence="10">
    <location>
        <begin position="340"/>
        <end position="360"/>
    </location>
</feature>
<evidence type="ECO:0000256" key="1">
    <source>
        <dbReference type="ARBA" id="ARBA00004651"/>
    </source>
</evidence>
<feature type="transmembrane region" description="Helical" evidence="10">
    <location>
        <begin position="128"/>
        <end position="148"/>
    </location>
</feature>
<feature type="transmembrane region" description="Helical" evidence="10">
    <location>
        <begin position="199"/>
        <end position="220"/>
    </location>
</feature>
<dbReference type="SUPFAM" id="SSF103473">
    <property type="entry name" value="MFS general substrate transporter"/>
    <property type="match status" value="1"/>
</dbReference>
<dbReference type="Proteomes" id="UP000006512">
    <property type="component" value="Unassembled WGS sequence"/>
</dbReference>
<accession>F4QKN2</accession>
<keyword evidence="3 9" id="KW-0813">Transport</keyword>
<evidence type="ECO:0000259" key="11">
    <source>
        <dbReference type="PROSITE" id="PS50850"/>
    </source>
</evidence>
<dbReference type="PROSITE" id="PS50850">
    <property type="entry name" value="MFS"/>
    <property type="match status" value="1"/>
</dbReference>
<evidence type="ECO:0000256" key="5">
    <source>
        <dbReference type="ARBA" id="ARBA00022597"/>
    </source>
</evidence>
<evidence type="ECO:0000313" key="13">
    <source>
        <dbReference type="Proteomes" id="UP000006512"/>
    </source>
</evidence>
<dbReference type="EMBL" id="GL883077">
    <property type="protein sequence ID" value="EGF93334.1"/>
    <property type="molecule type" value="Genomic_DNA"/>
</dbReference>
<comment type="similarity">
    <text evidence="2 9">Belongs to the major facilitator superfamily. Sugar transporter (TC 2.A.1.1) family.</text>
</comment>
<feature type="transmembrane region" description="Helical" evidence="10">
    <location>
        <begin position="366"/>
        <end position="391"/>
    </location>
</feature>
<feature type="transmembrane region" description="Helical" evidence="10">
    <location>
        <begin position="63"/>
        <end position="83"/>
    </location>
</feature>
<dbReference type="PANTHER" id="PTHR48023">
    <property type="entry name" value="D-XYLOSE-PROTON SYMPORTER-LIKE 2"/>
    <property type="match status" value="1"/>
</dbReference>
<dbReference type="InterPro" id="IPR003663">
    <property type="entry name" value="Sugar/inositol_transpt"/>
</dbReference>
<dbReference type="PRINTS" id="PR00171">
    <property type="entry name" value="SUGRTRNSPORT"/>
</dbReference>
<comment type="subcellular location">
    <subcellularLocation>
        <location evidence="1">Cell membrane</location>
        <topology evidence="1">Multi-pass membrane protein</topology>
    </subcellularLocation>
</comment>
<feature type="transmembrane region" description="Helical" evidence="10">
    <location>
        <begin position="310"/>
        <end position="333"/>
    </location>
</feature>
<dbReference type="AlphaFoldDB" id="F4QKN2"/>
<gene>
    <name evidence="12" type="ORF">ABI_17740</name>
</gene>
<keyword evidence="13" id="KW-1185">Reference proteome</keyword>
<feature type="domain" description="Major facilitator superfamily (MFS) profile" evidence="11">
    <location>
        <begin position="16"/>
        <end position="464"/>
    </location>
</feature>
<dbReference type="FunFam" id="1.20.1250.20:FF:000122">
    <property type="entry name" value="D-xylose transporter XylE"/>
    <property type="match status" value="1"/>
</dbReference>
<dbReference type="InterPro" id="IPR020846">
    <property type="entry name" value="MFS_dom"/>
</dbReference>
<dbReference type="InterPro" id="IPR036259">
    <property type="entry name" value="MFS_trans_sf"/>
</dbReference>
<feature type="transmembrane region" description="Helical" evidence="10">
    <location>
        <begin position="267"/>
        <end position="290"/>
    </location>
</feature>
<dbReference type="OrthoDB" id="5368493at2"/>
<dbReference type="InterPro" id="IPR050820">
    <property type="entry name" value="MFS_Sugar_Transporter"/>
</dbReference>
<keyword evidence="4" id="KW-1003">Cell membrane</keyword>
<dbReference type="InterPro" id="IPR047984">
    <property type="entry name" value="XylE-like"/>
</dbReference>
<keyword evidence="7 10" id="KW-1133">Transmembrane helix</keyword>
<dbReference type="HOGENOM" id="CLU_001265_30_5_5"/>
<evidence type="ECO:0000256" key="8">
    <source>
        <dbReference type="ARBA" id="ARBA00023136"/>
    </source>
</evidence>
<evidence type="ECO:0000256" key="6">
    <source>
        <dbReference type="ARBA" id="ARBA00022692"/>
    </source>
</evidence>
<feature type="transmembrane region" description="Helical" evidence="10">
    <location>
        <begin position="403"/>
        <end position="420"/>
    </location>
</feature>
<feature type="transmembrane region" description="Helical" evidence="10">
    <location>
        <begin position="440"/>
        <end position="460"/>
    </location>
</feature>
<evidence type="ECO:0000256" key="2">
    <source>
        <dbReference type="ARBA" id="ARBA00010992"/>
    </source>
</evidence>
<name>F4QKN2_9CAUL</name>
<dbReference type="PROSITE" id="PS00217">
    <property type="entry name" value="SUGAR_TRANSPORT_2"/>
    <property type="match status" value="1"/>
</dbReference>
<dbReference type="InterPro" id="IPR005828">
    <property type="entry name" value="MFS_sugar_transport-like"/>
</dbReference>
<dbReference type="RefSeq" id="WP_006272530.1">
    <property type="nucleotide sequence ID" value="NZ_GL883077.1"/>
</dbReference>
<keyword evidence="8 10" id="KW-0472">Membrane</keyword>
<feature type="transmembrane region" description="Helical" evidence="10">
    <location>
        <begin position="90"/>
        <end position="108"/>
    </location>
</feature>
<evidence type="ECO:0000256" key="7">
    <source>
        <dbReference type="ARBA" id="ARBA00022989"/>
    </source>
</evidence>
<dbReference type="GO" id="GO:0005886">
    <property type="term" value="C:plasma membrane"/>
    <property type="evidence" value="ECO:0007669"/>
    <property type="project" value="UniProtKB-SubCell"/>
</dbReference>
<keyword evidence="6 10" id="KW-0812">Transmembrane</keyword>
<dbReference type="NCBIfam" id="TIGR00879">
    <property type="entry name" value="SP"/>
    <property type="match status" value="1"/>
</dbReference>
<proteinExistence type="inferred from homology"/>
<sequence length="478" mass="51397">MSSTTKTVNMGLVMGLAIGAALGGLLFGYDTAVISGAEASIKYNFVTPNTAWDETKQNFFHGLAVGIALLGCVIGSAIAGPLATKFGRRFGMMVAAALFFVSSVMSAFPETFLAPIGGMGVDALWPFMIYRMFGGVAIGMASLISPMYIAEIAPAKHRGLLVSLQQIAIVVGITLVYFVNMKIAQAGGGDDTWIHASGWRYMLASCAIPATMFLVAAFFMPDTPRWYVMKGHDAKAEKLLHELNDPDTAKATMAEIKDSLVDHSGKLLSFGGGVVVVGILLSVFQQVVGINAVLYYAPSMFKNIGMATDAAMLQTVIMGIAMVVFTVIALFTVDNWGRKPLLILGAVVMAASLFFLGYLYQTHQQGMIFLVTAIVYIAGFSLSWGPIVWVLLSEMFPNSIKGAAMSIAVAAQWIANYIVSQTFPMMDGNSQLIALFNHGFSFYVYGACSVLAALFVWKYVPETKGKTLEAIEGLWKKH</sequence>
<dbReference type="STRING" id="715226.ABI_17740"/>
<reference evidence="13" key="1">
    <citation type="submission" date="2011-03" db="EMBL/GenBank/DDBJ databases">
        <title>Draft genome sequence of Brevundimonas diminuta.</title>
        <authorList>
            <person name="Brown P.J.B."/>
            <person name="Buechlein A."/>
            <person name="Hemmerich C."/>
            <person name="Brun Y.V."/>
        </authorList>
    </citation>
    <scope>NUCLEOTIDE SEQUENCE [LARGE SCALE GENOMIC DNA]</scope>
    <source>
        <strain evidence="13">C19</strain>
    </source>
</reference>
<dbReference type="InterPro" id="IPR005829">
    <property type="entry name" value="Sugar_transporter_CS"/>
</dbReference>
<organism evidence="12 13">
    <name type="scientific">Asticcacaulis biprosthecium C19</name>
    <dbReference type="NCBI Taxonomy" id="715226"/>
    <lineage>
        <taxon>Bacteria</taxon>
        <taxon>Pseudomonadati</taxon>
        <taxon>Pseudomonadota</taxon>
        <taxon>Alphaproteobacteria</taxon>
        <taxon>Caulobacterales</taxon>
        <taxon>Caulobacteraceae</taxon>
        <taxon>Asticcacaulis</taxon>
    </lineage>
</organism>
<evidence type="ECO:0000256" key="4">
    <source>
        <dbReference type="ARBA" id="ARBA00022475"/>
    </source>
</evidence>
<evidence type="ECO:0000256" key="3">
    <source>
        <dbReference type="ARBA" id="ARBA00022448"/>
    </source>
</evidence>
<dbReference type="GO" id="GO:0022857">
    <property type="term" value="F:transmembrane transporter activity"/>
    <property type="evidence" value="ECO:0007669"/>
    <property type="project" value="InterPro"/>
</dbReference>